<dbReference type="Proteomes" id="UP001138894">
    <property type="component" value="Unassembled WGS sequence"/>
</dbReference>
<dbReference type="RefSeq" id="WP_218544842.1">
    <property type="nucleotide sequence ID" value="NZ_JAGSPD010000002.1"/>
</dbReference>
<protein>
    <submittedName>
        <fullName evidence="1">Uncharacterized protein</fullName>
    </submittedName>
</protein>
<gene>
    <name evidence="1" type="ORF">KCG49_03755</name>
</gene>
<sequence>MNLFNSKKRLFKVIILIVLIVVCFGVVKSKAFNDCYSTYQWEKNRISNQNLQVYSELDALKIGDYIQFENIEGFKAKKTYNCARVIEIANDSVTIVPFNFMTSIKLKDIDRHFSREKEKLKVVKLSRKDLADGVCDNYIPLIGFTFCGIQLLDSEEKLRLSSINNANEPIIRFSDLDVKDSGKFYMSFYNVGQPIYMQNIKASHNTISFFQKHKFPYFIGKKDSRNSHFAVAGNGWDKSLDISIEFTVKVDTLSSKIYTYRLSTQGESTNKFEHIY</sequence>
<dbReference type="EMBL" id="JAGSPD010000002">
    <property type="protein sequence ID" value="MBV7268307.1"/>
    <property type="molecule type" value="Genomic_DNA"/>
</dbReference>
<accession>A0A9X1F6I5</accession>
<organism evidence="1 2">
    <name type="scientific">Winogradskyella luteola</name>
    <dbReference type="NCBI Taxonomy" id="2828330"/>
    <lineage>
        <taxon>Bacteria</taxon>
        <taxon>Pseudomonadati</taxon>
        <taxon>Bacteroidota</taxon>
        <taxon>Flavobacteriia</taxon>
        <taxon>Flavobacteriales</taxon>
        <taxon>Flavobacteriaceae</taxon>
        <taxon>Winogradskyella</taxon>
    </lineage>
</organism>
<evidence type="ECO:0000313" key="2">
    <source>
        <dbReference type="Proteomes" id="UP001138894"/>
    </source>
</evidence>
<reference evidence="1" key="1">
    <citation type="submission" date="2021-04" db="EMBL/GenBank/DDBJ databases">
        <authorList>
            <person name="Pira H."/>
            <person name="Risdian C."/>
            <person name="Wink J."/>
        </authorList>
    </citation>
    <scope>NUCLEOTIDE SEQUENCE</scope>
    <source>
        <strain evidence="1">WHY3</strain>
    </source>
</reference>
<name>A0A9X1F6I5_9FLAO</name>
<evidence type="ECO:0000313" key="1">
    <source>
        <dbReference type="EMBL" id="MBV7268307.1"/>
    </source>
</evidence>
<dbReference type="AlphaFoldDB" id="A0A9X1F6I5"/>
<proteinExistence type="predicted"/>
<comment type="caution">
    <text evidence="1">The sequence shown here is derived from an EMBL/GenBank/DDBJ whole genome shotgun (WGS) entry which is preliminary data.</text>
</comment>
<keyword evidence="2" id="KW-1185">Reference proteome</keyword>